<dbReference type="PANTHER" id="PTHR33376:SF5">
    <property type="entry name" value="EXTRACYTOPLASMIC SOLUTE RECEPTOR PROTEIN"/>
    <property type="match status" value="1"/>
</dbReference>
<dbReference type="Proteomes" id="UP000572377">
    <property type="component" value="Unassembled WGS sequence"/>
</dbReference>
<evidence type="ECO:0000313" key="5">
    <source>
        <dbReference type="EMBL" id="NNU82121.1"/>
    </source>
</evidence>
<evidence type="ECO:0000256" key="3">
    <source>
        <dbReference type="ARBA" id="ARBA00022764"/>
    </source>
</evidence>
<keyword evidence="3" id="KW-0574">Periplasm</keyword>
<dbReference type="Gene3D" id="3.40.190.170">
    <property type="entry name" value="Bacterial extracellular solute-binding protein, family 7"/>
    <property type="match status" value="1"/>
</dbReference>
<dbReference type="PANTHER" id="PTHR33376">
    <property type="match status" value="1"/>
</dbReference>
<reference evidence="5 6" key="1">
    <citation type="submission" date="2020-05" db="EMBL/GenBank/DDBJ databases">
        <title>Gimesia benthica sp. nov., a novel planctomycete isolated from a deep-sea water sample of the Northwest Indian Ocean.</title>
        <authorList>
            <person name="Wang J."/>
            <person name="Ruan C."/>
            <person name="Song L."/>
            <person name="Zhu Y."/>
            <person name="Li A."/>
            <person name="Zheng X."/>
            <person name="Wang L."/>
            <person name="Lu Z."/>
            <person name="Huang Y."/>
            <person name="Du W."/>
            <person name="Zhou Y."/>
            <person name="Huang L."/>
            <person name="Dai X."/>
        </authorList>
    </citation>
    <scope>NUCLEOTIDE SEQUENCE [LARGE SCALE GENOMIC DNA]</scope>
    <source>
        <strain evidence="5 6">YYQ-30</strain>
    </source>
</reference>
<evidence type="ECO:0000256" key="2">
    <source>
        <dbReference type="ARBA" id="ARBA00022729"/>
    </source>
</evidence>
<dbReference type="Pfam" id="PF03480">
    <property type="entry name" value="DctP"/>
    <property type="match status" value="1"/>
</dbReference>
<name>A0A849L7W8_9RHOB</name>
<dbReference type="GO" id="GO:0055085">
    <property type="term" value="P:transmembrane transport"/>
    <property type="evidence" value="ECO:0007669"/>
    <property type="project" value="InterPro"/>
</dbReference>
<evidence type="ECO:0000313" key="6">
    <source>
        <dbReference type="Proteomes" id="UP000572377"/>
    </source>
</evidence>
<evidence type="ECO:0000256" key="4">
    <source>
        <dbReference type="SAM" id="SignalP"/>
    </source>
</evidence>
<gene>
    <name evidence="5" type="ORF">HMH01_16915</name>
</gene>
<sequence>MLRTALCLVAVAATAQLAVPARAETLHWRVNSLLAPQLFGESGRLLAAEVAQATDGAFTMAVHNQLVLDVNAFEALRSGLVDAVWGSPGHHHREDPALTLFGGFPFGPDPAAFTAWMQDGGGAAALNAQYRRHGLRSIYCGALPAEGGGWFRFPVARVQDLDGLSMRAFGYGASTLQALGVTTYELPAADIRPAYEIGIIDAAEFAMPSIDDELGLDEMAPYLLLPGWQQPATSLELLMLETTWLELPDGFRDAVSRACDAVSRWTLEVAQPRQETAIAGFRSNGVEIRQWPDDVLAALEQAWAGVVAAEMAADPQVSLGWQSYRRFLETGAPAGPRAEGN</sequence>
<comment type="caution">
    <text evidence="5">The sequence shown here is derived from an EMBL/GenBank/DDBJ whole genome shotgun (WGS) entry which is preliminary data.</text>
</comment>
<dbReference type="InterPro" id="IPR038404">
    <property type="entry name" value="TRAP_DctP_sf"/>
</dbReference>
<dbReference type="EMBL" id="JABFBC010000006">
    <property type="protein sequence ID" value="NNU82121.1"/>
    <property type="molecule type" value="Genomic_DNA"/>
</dbReference>
<keyword evidence="2 4" id="KW-0732">Signal</keyword>
<dbReference type="Gene3D" id="3.40.190.10">
    <property type="entry name" value="Periplasmic binding protein-like II"/>
    <property type="match status" value="1"/>
</dbReference>
<dbReference type="InterPro" id="IPR018389">
    <property type="entry name" value="DctP_fam"/>
</dbReference>
<feature type="chain" id="PRO_5032371113" evidence="4">
    <location>
        <begin position="24"/>
        <end position="341"/>
    </location>
</feature>
<dbReference type="GO" id="GO:0042597">
    <property type="term" value="C:periplasmic space"/>
    <property type="evidence" value="ECO:0007669"/>
    <property type="project" value="UniProtKB-SubCell"/>
</dbReference>
<comment type="subcellular location">
    <subcellularLocation>
        <location evidence="1">Periplasm</location>
    </subcellularLocation>
</comment>
<proteinExistence type="predicted"/>
<dbReference type="AlphaFoldDB" id="A0A849L7W8"/>
<accession>A0A849L7W8</accession>
<protein>
    <submittedName>
        <fullName evidence="5">ABC transporter substrate-binding protein</fullName>
    </submittedName>
</protein>
<evidence type="ECO:0000256" key="1">
    <source>
        <dbReference type="ARBA" id="ARBA00004418"/>
    </source>
</evidence>
<organism evidence="5 6">
    <name type="scientific">Halovulum dunhuangense</name>
    <dbReference type="NCBI Taxonomy" id="1505036"/>
    <lineage>
        <taxon>Bacteria</taxon>
        <taxon>Pseudomonadati</taxon>
        <taxon>Pseudomonadota</taxon>
        <taxon>Alphaproteobacteria</taxon>
        <taxon>Rhodobacterales</taxon>
        <taxon>Paracoccaceae</taxon>
        <taxon>Halovulum</taxon>
    </lineage>
</organism>
<keyword evidence="6" id="KW-1185">Reference proteome</keyword>
<feature type="signal peptide" evidence="4">
    <location>
        <begin position="1"/>
        <end position="23"/>
    </location>
</feature>